<dbReference type="SUPFAM" id="SSF160214">
    <property type="entry name" value="FlaG-like"/>
    <property type="match status" value="1"/>
</dbReference>
<dbReference type="Proteomes" id="UP001338137">
    <property type="component" value="Unassembled WGS sequence"/>
</dbReference>
<feature type="compositionally biased region" description="Low complexity" evidence="1">
    <location>
        <begin position="17"/>
        <end position="36"/>
    </location>
</feature>
<keyword evidence="2" id="KW-0969">Cilium</keyword>
<feature type="region of interest" description="Disordered" evidence="1">
    <location>
        <begin position="14"/>
        <end position="42"/>
    </location>
</feature>
<keyword evidence="3" id="KW-1185">Reference proteome</keyword>
<protein>
    <submittedName>
        <fullName evidence="2">Flagellar protein FlaG</fullName>
    </submittedName>
</protein>
<dbReference type="EMBL" id="JARLKY010000025">
    <property type="protein sequence ID" value="MEC0227895.1"/>
    <property type="molecule type" value="Genomic_DNA"/>
</dbReference>
<accession>A0ABU6G1N6</accession>
<evidence type="ECO:0000313" key="2">
    <source>
        <dbReference type="EMBL" id="MEC0227895.1"/>
    </source>
</evidence>
<keyword evidence="2" id="KW-0282">Flagellum</keyword>
<comment type="caution">
    <text evidence="2">The sequence shown here is derived from an EMBL/GenBank/DDBJ whole genome shotgun (WGS) entry which is preliminary data.</text>
</comment>
<sequence>MDINSLSGALRSSEYVSNTNPSTSSTSVIGTGSTAGESSEPLMHKQKYELTISDEAIIKAIEKANKSLEGIQHKFQYSVHEKTGQIMVKVINSDTDEIIREIPNEKLIDLIAKFQEINGLTIDEKR</sequence>
<dbReference type="InterPro" id="IPR005186">
    <property type="entry name" value="FlaG"/>
</dbReference>
<keyword evidence="2" id="KW-0966">Cell projection</keyword>
<dbReference type="Gene3D" id="3.30.160.170">
    <property type="entry name" value="FlaG-like"/>
    <property type="match status" value="1"/>
</dbReference>
<evidence type="ECO:0000313" key="3">
    <source>
        <dbReference type="Proteomes" id="UP001338137"/>
    </source>
</evidence>
<dbReference type="Pfam" id="PF03646">
    <property type="entry name" value="FlaG"/>
    <property type="match status" value="1"/>
</dbReference>
<gene>
    <name evidence="2" type="ORF">P4I72_12235</name>
</gene>
<dbReference type="RefSeq" id="WP_326072192.1">
    <property type="nucleotide sequence ID" value="NZ_JARLKY010000025.1"/>
</dbReference>
<evidence type="ECO:0000256" key="1">
    <source>
        <dbReference type="SAM" id="MobiDB-lite"/>
    </source>
</evidence>
<dbReference type="InterPro" id="IPR035924">
    <property type="entry name" value="FlaG-like_sf"/>
</dbReference>
<organism evidence="2 3">
    <name type="scientific">Paenibacillus alba</name>
    <dbReference type="NCBI Taxonomy" id="1197127"/>
    <lineage>
        <taxon>Bacteria</taxon>
        <taxon>Bacillati</taxon>
        <taxon>Bacillota</taxon>
        <taxon>Bacilli</taxon>
        <taxon>Bacillales</taxon>
        <taxon>Paenibacillaceae</taxon>
        <taxon>Paenibacillus</taxon>
    </lineage>
</organism>
<dbReference type="PANTHER" id="PTHR37166">
    <property type="entry name" value="PROTEIN FLAG"/>
    <property type="match status" value="1"/>
</dbReference>
<proteinExistence type="predicted"/>
<reference evidence="2 3" key="1">
    <citation type="submission" date="2023-03" db="EMBL/GenBank/DDBJ databases">
        <title>Bacillus Genome Sequencing.</title>
        <authorList>
            <person name="Dunlap C."/>
        </authorList>
    </citation>
    <scope>NUCLEOTIDE SEQUENCE [LARGE SCALE GENOMIC DNA]</scope>
    <source>
        <strain evidence="2 3">BD-533</strain>
    </source>
</reference>
<dbReference type="PANTHER" id="PTHR37166:SF1">
    <property type="entry name" value="PROTEIN FLAG"/>
    <property type="match status" value="1"/>
</dbReference>
<name>A0ABU6G1N6_9BACL</name>